<sequence>MSSHSISGTGESFGKLTMKDPYSKTRIFSKHVRGYIDLLRPFTLLAPFIVSMSIIVASLVYSKVTVQPDWWVTVG</sequence>
<name>X1IFH6_9ZZZZ</name>
<protein>
    <submittedName>
        <fullName evidence="2">Uncharacterized protein</fullName>
    </submittedName>
</protein>
<keyword evidence="1" id="KW-1133">Transmembrane helix</keyword>
<feature type="non-terminal residue" evidence="2">
    <location>
        <position position="75"/>
    </location>
</feature>
<gene>
    <name evidence="2" type="ORF">S03H2_36487</name>
</gene>
<dbReference type="AlphaFoldDB" id="X1IFH6"/>
<keyword evidence="1" id="KW-0472">Membrane</keyword>
<organism evidence="2">
    <name type="scientific">marine sediment metagenome</name>
    <dbReference type="NCBI Taxonomy" id="412755"/>
    <lineage>
        <taxon>unclassified sequences</taxon>
        <taxon>metagenomes</taxon>
        <taxon>ecological metagenomes</taxon>
    </lineage>
</organism>
<comment type="caution">
    <text evidence="2">The sequence shown here is derived from an EMBL/GenBank/DDBJ whole genome shotgun (WGS) entry which is preliminary data.</text>
</comment>
<accession>X1IFH6</accession>
<feature type="transmembrane region" description="Helical" evidence="1">
    <location>
        <begin position="38"/>
        <end position="61"/>
    </location>
</feature>
<proteinExistence type="predicted"/>
<dbReference type="EMBL" id="BARU01022397">
    <property type="protein sequence ID" value="GAH56328.1"/>
    <property type="molecule type" value="Genomic_DNA"/>
</dbReference>
<evidence type="ECO:0000313" key="2">
    <source>
        <dbReference type="EMBL" id="GAH56328.1"/>
    </source>
</evidence>
<keyword evidence="1" id="KW-0812">Transmembrane</keyword>
<reference evidence="2" key="1">
    <citation type="journal article" date="2014" name="Front. Microbiol.">
        <title>High frequency of phylogenetically diverse reductive dehalogenase-homologous genes in deep subseafloor sedimentary metagenomes.</title>
        <authorList>
            <person name="Kawai M."/>
            <person name="Futagami T."/>
            <person name="Toyoda A."/>
            <person name="Takaki Y."/>
            <person name="Nishi S."/>
            <person name="Hori S."/>
            <person name="Arai W."/>
            <person name="Tsubouchi T."/>
            <person name="Morono Y."/>
            <person name="Uchiyama I."/>
            <person name="Ito T."/>
            <person name="Fujiyama A."/>
            <person name="Inagaki F."/>
            <person name="Takami H."/>
        </authorList>
    </citation>
    <scope>NUCLEOTIDE SEQUENCE</scope>
    <source>
        <strain evidence="2">Expedition CK06-06</strain>
    </source>
</reference>
<evidence type="ECO:0000256" key="1">
    <source>
        <dbReference type="SAM" id="Phobius"/>
    </source>
</evidence>